<dbReference type="GO" id="GO:0003676">
    <property type="term" value="F:nucleic acid binding"/>
    <property type="evidence" value="ECO:0007669"/>
    <property type="project" value="InterPro"/>
</dbReference>
<organism evidence="1 2">
    <name type="scientific">Lactuca sativa</name>
    <name type="common">Garden lettuce</name>
    <dbReference type="NCBI Taxonomy" id="4236"/>
    <lineage>
        <taxon>Eukaryota</taxon>
        <taxon>Viridiplantae</taxon>
        <taxon>Streptophyta</taxon>
        <taxon>Embryophyta</taxon>
        <taxon>Tracheophyta</taxon>
        <taxon>Spermatophyta</taxon>
        <taxon>Magnoliopsida</taxon>
        <taxon>eudicotyledons</taxon>
        <taxon>Gunneridae</taxon>
        <taxon>Pentapetalae</taxon>
        <taxon>asterids</taxon>
        <taxon>campanulids</taxon>
        <taxon>Asterales</taxon>
        <taxon>Asteraceae</taxon>
        <taxon>Cichorioideae</taxon>
        <taxon>Cichorieae</taxon>
        <taxon>Lactucinae</taxon>
        <taxon>Lactuca</taxon>
    </lineage>
</organism>
<name>A0A9R1W5C8_LACSA</name>
<reference evidence="1 2" key="1">
    <citation type="journal article" date="2017" name="Nat. Commun.">
        <title>Genome assembly with in vitro proximity ligation data and whole-genome triplication in lettuce.</title>
        <authorList>
            <person name="Reyes-Chin-Wo S."/>
            <person name="Wang Z."/>
            <person name="Yang X."/>
            <person name="Kozik A."/>
            <person name="Arikit S."/>
            <person name="Song C."/>
            <person name="Xia L."/>
            <person name="Froenicke L."/>
            <person name="Lavelle D.O."/>
            <person name="Truco M.J."/>
            <person name="Xia R."/>
            <person name="Zhu S."/>
            <person name="Xu C."/>
            <person name="Xu H."/>
            <person name="Xu X."/>
            <person name="Cox K."/>
            <person name="Korf I."/>
            <person name="Meyers B.C."/>
            <person name="Michelmore R.W."/>
        </authorList>
    </citation>
    <scope>NUCLEOTIDE SEQUENCE [LARGE SCALE GENOMIC DNA]</scope>
    <source>
        <strain evidence="2">cv. Salinas</strain>
        <tissue evidence="1">Seedlings</tissue>
    </source>
</reference>
<keyword evidence="2" id="KW-1185">Reference proteome</keyword>
<dbReference type="EMBL" id="NBSK02000003">
    <property type="protein sequence ID" value="KAJ0216435.1"/>
    <property type="molecule type" value="Genomic_DNA"/>
</dbReference>
<dbReference type="Proteomes" id="UP000235145">
    <property type="component" value="Unassembled WGS sequence"/>
</dbReference>
<evidence type="ECO:0000313" key="2">
    <source>
        <dbReference type="Proteomes" id="UP000235145"/>
    </source>
</evidence>
<gene>
    <name evidence="1" type="ORF">LSAT_V11C300105970</name>
</gene>
<dbReference type="SUPFAM" id="SSF54928">
    <property type="entry name" value="RNA-binding domain, RBD"/>
    <property type="match status" value="1"/>
</dbReference>
<comment type="caution">
    <text evidence="1">The sequence shown here is derived from an EMBL/GenBank/DDBJ whole genome shotgun (WGS) entry which is preliminary data.</text>
</comment>
<dbReference type="AlphaFoldDB" id="A0A9R1W5C8"/>
<dbReference type="InterPro" id="IPR035979">
    <property type="entry name" value="RBD_domain_sf"/>
</dbReference>
<accession>A0A9R1W5C8</accession>
<dbReference type="Gene3D" id="3.30.70.330">
    <property type="match status" value="1"/>
</dbReference>
<dbReference type="InterPro" id="IPR012677">
    <property type="entry name" value="Nucleotide-bd_a/b_plait_sf"/>
</dbReference>
<evidence type="ECO:0000313" key="1">
    <source>
        <dbReference type="EMBL" id="KAJ0216435.1"/>
    </source>
</evidence>
<protein>
    <submittedName>
        <fullName evidence="1">Uncharacterized protein</fullName>
    </submittedName>
</protein>
<sequence length="86" mass="10107">MAFLLLVCIVGHYNIFIGDLSPEVIDAMLFAWFSVYASCLDTRVMWDKKRAVHKVLVLFPFGTNRFIFKIINSEYLGKWLGYRFHI</sequence>
<proteinExistence type="predicted"/>